<name>A0A9P6NU18_9BASI</name>
<evidence type="ECO:0000313" key="2">
    <source>
        <dbReference type="Proteomes" id="UP000886653"/>
    </source>
</evidence>
<dbReference type="EMBL" id="MU167210">
    <property type="protein sequence ID" value="KAG0151949.1"/>
    <property type="molecule type" value="Genomic_DNA"/>
</dbReference>
<sequence length="290" mass="31851">MAEWEYGRRVAFCETCNFGYFKGSKVAKDIYNKHGGGARNTAANAELRSVWNNYTQEQKDSFIPANSHLFKLANLMDKTQPYSTSNQLSVEDSSTSSEAVELEPEATTIMTKSDTTILDPQHSKTNGAEPNQFHANTRSLRCVDSKVRAFLRVWGLKANDMSKCFPVDFVIVAVSSHLSNFAFQYIHSTPGLWSWVEQDQTANPLATTAAKMQASWTGVSVGGLQAPALAKPGSEERSKIQASMDKLICATSSPNLFTRASNLLTEPTAKLMNQDFAKGLVLLADIPSHV</sequence>
<keyword evidence="2" id="KW-1185">Reference proteome</keyword>
<organism evidence="1 2">
    <name type="scientific">Cronartium quercuum f. sp. fusiforme G11</name>
    <dbReference type="NCBI Taxonomy" id="708437"/>
    <lineage>
        <taxon>Eukaryota</taxon>
        <taxon>Fungi</taxon>
        <taxon>Dikarya</taxon>
        <taxon>Basidiomycota</taxon>
        <taxon>Pucciniomycotina</taxon>
        <taxon>Pucciniomycetes</taxon>
        <taxon>Pucciniales</taxon>
        <taxon>Coleosporiaceae</taxon>
        <taxon>Cronartium</taxon>
    </lineage>
</organism>
<evidence type="ECO:0000313" key="1">
    <source>
        <dbReference type="EMBL" id="KAG0151949.1"/>
    </source>
</evidence>
<accession>A0A9P6NU18</accession>
<gene>
    <name evidence="1" type="ORF">CROQUDRAFT_693953</name>
</gene>
<dbReference type="Proteomes" id="UP000886653">
    <property type="component" value="Unassembled WGS sequence"/>
</dbReference>
<dbReference type="OrthoDB" id="10651419at2759"/>
<proteinExistence type="predicted"/>
<dbReference type="AlphaFoldDB" id="A0A9P6NU18"/>
<protein>
    <submittedName>
        <fullName evidence="1">Uncharacterized protein</fullName>
    </submittedName>
</protein>
<comment type="caution">
    <text evidence="1">The sequence shown here is derived from an EMBL/GenBank/DDBJ whole genome shotgun (WGS) entry which is preliminary data.</text>
</comment>
<reference evidence="1" key="1">
    <citation type="submission" date="2013-11" db="EMBL/GenBank/DDBJ databases">
        <title>Genome sequence of the fusiform rust pathogen reveals effectors for host alternation and coevolution with pine.</title>
        <authorList>
            <consortium name="DOE Joint Genome Institute"/>
            <person name="Smith K."/>
            <person name="Pendleton A."/>
            <person name="Kubisiak T."/>
            <person name="Anderson C."/>
            <person name="Salamov A."/>
            <person name="Aerts A."/>
            <person name="Riley R."/>
            <person name="Clum A."/>
            <person name="Lindquist E."/>
            <person name="Ence D."/>
            <person name="Campbell M."/>
            <person name="Kronenberg Z."/>
            <person name="Feau N."/>
            <person name="Dhillon B."/>
            <person name="Hamelin R."/>
            <person name="Burleigh J."/>
            <person name="Smith J."/>
            <person name="Yandell M."/>
            <person name="Nelson C."/>
            <person name="Grigoriev I."/>
            <person name="Davis J."/>
        </authorList>
    </citation>
    <scope>NUCLEOTIDE SEQUENCE</scope>
    <source>
        <strain evidence="1">G11</strain>
    </source>
</reference>